<protein>
    <submittedName>
        <fullName evidence="4">Cilia- and flagella-associated protein 126</fullName>
    </submittedName>
</protein>
<dbReference type="WBParaSite" id="HNAJ_0001178501-mRNA-1">
    <property type="protein sequence ID" value="HNAJ_0001178501-mRNA-1"/>
    <property type="gene ID" value="HNAJ_0001178501"/>
</dbReference>
<sequence>MGKEKPTSKSVDLGGPRARSINLNPQPYIQSRGRKYKPADRDYSGSPPIERTQSWEWKEAQKENFPPEDIYDKVSEYVTLSKLYFGKRKPQRSRTSIISKQSSLNHAKPFYPAGSPRSPLSEEHAARVAFARWIYQLPTTTRVRAGIFATKAGTERFYFGDRLEAGMGYPFH</sequence>
<organism evidence="4">
    <name type="scientific">Rodentolepis nana</name>
    <name type="common">Dwarf tapeworm</name>
    <name type="synonym">Hymenolepis nana</name>
    <dbReference type="NCBI Taxonomy" id="102285"/>
    <lineage>
        <taxon>Eukaryota</taxon>
        <taxon>Metazoa</taxon>
        <taxon>Spiralia</taxon>
        <taxon>Lophotrochozoa</taxon>
        <taxon>Platyhelminthes</taxon>
        <taxon>Cestoda</taxon>
        <taxon>Eucestoda</taxon>
        <taxon>Cyclophyllidea</taxon>
        <taxon>Hymenolepididae</taxon>
        <taxon>Rodentolepis</taxon>
    </lineage>
</organism>
<accession>A0A0R3TVE0</accession>
<dbReference type="AlphaFoldDB" id="A0A0R3TVE0"/>
<proteinExistence type="predicted"/>
<gene>
    <name evidence="2" type="ORF">HNAJ_LOCUS11774</name>
</gene>
<reference evidence="2 3" key="2">
    <citation type="submission" date="2018-11" db="EMBL/GenBank/DDBJ databases">
        <authorList>
            <consortium name="Pathogen Informatics"/>
        </authorList>
    </citation>
    <scope>NUCLEOTIDE SEQUENCE [LARGE SCALE GENOMIC DNA]</scope>
</reference>
<evidence type="ECO:0000313" key="3">
    <source>
        <dbReference type="Proteomes" id="UP000278807"/>
    </source>
</evidence>
<evidence type="ECO:0000313" key="2">
    <source>
        <dbReference type="EMBL" id="VDO11319.1"/>
    </source>
</evidence>
<reference evidence="4" key="1">
    <citation type="submission" date="2017-02" db="UniProtKB">
        <authorList>
            <consortium name="WormBaseParasite"/>
        </authorList>
    </citation>
    <scope>IDENTIFICATION</scope>
</reference>
<evidence type="ECO:0000313" key="4">
    <source>
        <dbReference type="WBParaSite" id="HNAJ_0001178501-mRNA-1"/>
    </source>
</evidence>
<keyword evidence="3" id="KW-1185">Reference proteome</keyword>
<dbReference type="EMBL" id="UZAE01013790">
    <property type="protein sequence ID" value="VDO11319.1"/>
    <property type="molecule type" value="Genomic_DNA"/>
</dbReference>
<dbReference type="Proteomes" id="UP000278807">
    <property type="component" value="Unassembled WGS sequence"/>
</dbReference>
<feature type="region of interest" description="Disordered" evidence="1">
    <location>
        <begin position="1"/>
        <end position="58"/>
    </location>
</feature>
<evidence type="ECO:0000256" key="1">
    <source>
        <dbReference type="SAM" id="MobiDB-lite"/>
    </source>
</evidence>
<name>A0A0R3TVE0_RODNA</name>